<dbReference type="EMBL" id="GGEC01020468">
    <property type="protein sequence ID" value="MBX00952.1"/>
    <property type="molecule type" value="Transcribed_RNA"/>
</dbReference>
<organism evidence="1">
    <name type="scientific">Rhizophora mucronata</name>
    <name type="common">Asiatic mangrove</name>
    <dbReference type="NCBI Taxonomy" id="61149"/>
    <lineage>
        <taxon>Eukaryota</taxon>
        <taxon>Viridiplantae</taxon>
        <taxon>Streptophyta</taxon>
        <taxon>Embryophyta</taxon>
        <taxon>Tracheophyta</taxon>
        <taxon>Spermatophyta</taxon>
        <taxon>Magnoliopsida</taxon>
        <taxon>eudicotyledons</taxon>
        <taxon>Gunneridae</taxon>
        <taxon>Pentapetalae</taxon>
        <taxon>rosids</taxon>
        <taxon>fabids</taxon>
        <taxon>Malpighiales</taxon>
        <taxon>Rhizophoraceae</taxon>
        <taxon>Rhizophora</taxon>
    </lineage>
</organism>
<protein>
    <submittedName>
        <fullName evidence="1">Uncharacterized protein</fullName>
    </submittedName>
</protein>
<accession>A0A2P2K5E8</accession>
<reference evidence="1" key="1">
    <citation type="submission" date="2018-02" db="EMBL/GenBank/DDBJ databases">
        <title>Rhizophora mucronata_Transcriptome.</title>
        <authorList>
            <person name="Meera S.P."/>
            <person name="Sreeshan A."/>
            <person name="Augustine A."/>
        </authorList>
    </citation>
    <scope>NUCLEOTIDE SEQUENCE</scope>
    <source>
        <tissue evidence="1">Leaf</tissue>
    </source>
</reference>
<evidence type="ECO:0000313" key="1">
    <source>
        <dbReference type="EMBL" id="MBX00952.1"/>
    </source>
</evidence>
<proteinExistence type="predicted"/>
<name>A0A2P2K5E8_RHIMU</name>
<sequence>MPILCPSASLAARVISSQNAT</sequence>
<dbReference type="AlphaFoldDB" id="A0A2P2K5E8"/>